<name>A0ABR4B5N9_9LECA</name>
<reference evidence="2 3" key="1">
    <citation type="submission" date="2024-09" db="EMBL/GenBank/DDBJ databases">
        <title>Rethinking Asexuality: The Enigmatic Case of Functional Sexual Genes in Lepraria (Stereocaulaceae).</title>
        <authorList>
            <person name="Doellman M."/>
            <person name="Sun Y."/>
            <person name="Barcenas-Pena A."/>
            <person name="Lumbsch H.T."/>
            <person name="Grewe F."/>
        </authorList>
    </citation>
    <scope>NUCLEOTIDE SEQUENCE [LARGE SCALE GENOMIC DNA]</scope>
    <source>
        <strain evidence="2 3">Grewe 0041</strain>
    </source>
</reference>
<dbReference type="EMBL" id="JBHFEH010000027">
    <property type="protein sequence ID" value="KAL2052371.1"/>
    <property type="molecule type" value="Genomic_DNA"/>
</dbReference>
<keyword evidence="3" id="KW-1185">Reference proteome</keyword>
<evidence type="ECO:0000256" key="1">
    <source>
        <dbReference type="SAM" id="SignalP"/>
    </source>
</evidence>
<proteinExistence type="predicted"/>
<organism evidence="2 3">
    <name type="scientific">Lepraria finkii</name>
    <dbReference type="NCBI Taxonomy" id="1340010"/>
    <lineage>
        <taxon>Eukaryota</taxon>
        <taxon>Fungi</taxon>
        <taxon>Dikarya</taxon>
        <taxon>Ascomycota</taxon>
        <taxon>Pezizomycotina</taxon>
        <taxon>Lecanoromycetes</taxon>
        <taxon>OSLEUM clade</taxon>
        <taxon>Lecanoromycetidae</taxon>
        <taxon>Lecanorales</taxon>
        <taxon>Lecanorineae</taxon>
        <taxon>Stereocaulaceae</taxon>
        <taxon>Lepraria</taxon>
    </lineage>
</organism>
<keyword evidence="1" id="KW-0732">Signal</keyword>
<comment type="caution">
    <text evidence="2">The sequence shown here is derived from an EMBL/GenBank/DDBJ whole genome shotgun (WGS) entry which is preliminary data.</text>
</comment>
<evidence type="ECO:0000313" key="3">
    <source>
        <dbReference type="Proteomes" id="UP001590951"/>
    </source>
</evidence>
<sequence length="186" mass="20951">MSIFQSLFILIIQSFTGSSLAIDPPSNTLLAPYSITYNNIYKTTLNSTQNLNLTDREIECKEANPPVTESLDIESCRYAAKTACRTLTTTAFSRLIKNEWIWVDLSPVHPCALAYWVPSDMYPDLIPSRQECMDQVFEPMMEMCGRRSRFNVATINVDRLPDDDGPGTEHSKGFLSYIVAPKLLGL</sequence>
<feature type="signal peptide" evidence="1">
    <location>
        <begin position="1"/>
        <end position="21"/>
    </location>
</feature>
<accession>A0ABR4B5N9</accession>
<feature type="chain" id="PRO_5045949471" evidence="1">
    <location>
        <begin position="22"/>
        <end position="186"/>
    </location>
</feature>
<gene>
    <name evidence="2" type="ORF">ABVK25_007243</name>
</gene>
<dbReference type="Proteomes" id="UP001590951">
    <property type="component" value="Unassembled WGS sequence"/>
</dbReference>
<protein>
    <submittedName>
        <fullName evidence="2">Uncharacterized protein</fullName>
    </submittedName>
</protein>
<evidence type="ECO:0000313" key="2">
    <source>
        <dbReference type="EMBL" id="KAL2052371.1"/>
    </source>
</evidence>